<sequence length="866" mass="94232">MRKVFGVVIIALLFLLLSLATALWWAQRALTEAGVQDVHWQGLGWQQGGLHLQQLSFALPAGQVTLEQLRLVPGWRGGPRIRVLALEQAQLWFDARDSRAETDAPGIQVASLTAPELWNRVVNWLPDQVSIAELQAQVPCHTGTCELNGSLQASRDPGNLDAGEPVLAKAELRLQAGEEQLLLQQQVQAESNQLTLQASLLVDQQLAAQLQSRWQGLTQWQGSLNVPGWPQTSGLYKYLGNWMALGTLPVSTLPPGAHLALDWDLISLQPPASWVDWLGGKVELNAQLALPQPWQIEQLGSVGGNLQVQLRADQGRWQVLQGEAQLALNEPQLTVLEALPGNLQVKQLQLQVTPAPSTQLTAGEAIPFLGSFSVLGANGLAGTLKGDMALLLPQVQEQNWRLQFLDTQLELQLASWREQDVQLRDLRVITPITGELDGLGAELQGGSAGQVNWSQLQLSAADLTLNKASLKLTKLSYQQRWQEPGSLRAGSQLSGNVARLEQPQLKPLRWDVDGRWSYADSALQWQGKLNNAAGLALDTDFNLPPQQPWRSKITLQPLFFRAGNPLADSVVAWPVLLSLSSGQLSGQLQASGGSAPLSLQGDFNVSGGKGIYDRSAFSGLVAPVTLKLQGNNLLLGSIALQLENFNPGLEMGPLRAAASYRATTDDLMRGRLQLDQAQLQMLGGQVTAEPAQLDLSANEQRLVLNISGLELDTLFAVYPTEGLSGRGTLDGRLPVVLRDGELMVDAGAVAAREPGGVLRYQSDKLQRLAQSNAGMRELAGALDNFHYTVLSSQVNYAEDGNLQLGLRLQGSNPNFQQGRQVNLNVNLEENIPALLTSLQLSSQVSDIIQQRVQERLLKQRLQPNKE</sequence>
<accession>A0A0F9U256</accession>
<dbReference type="EMBL" id="LAZR01000139">
    <property type="protein sequence ID" value="KKN87300.1"/>
    <property type="molecule type" value="Genomic_DNA"/>
</dbReference>
<dbReference type="Pfam" id="PF11739">
    <property type="entry name" value="YdbH-like"/>
    <property type="match status" value="1"/>
</dbReference>
<reference evidence="1" key="1">
    <citation type="journal article" date="2015" name="Nature">
        <title>Complex archaea that bridge the gap between prokaryotes and eukaryotes.</title>
        <authorList>
            <person name="Spang A."/>
            <person name="Saw J.H."/>
            <person name="Jorgensen S.L."/>
            <person name="Zaremba-Niedzwiedzka K."/>
            <person name="Martijn J."/>
            <person name="Lind A.E."/>
            <person name="van Eijk R."/>
            <person name="Schleper C."/>
            <person name="Guy L."/>
            <person name="Ettema T.J."/>
        </authorList>
    </citation>
    <scope>NUCLEOTIDE SEQUENCE</scope>
</reference>
<dbReference type="InterPro" id="IPR021730">
    <property type="entry name" value="YdbH"/>
</dbReference>
<dbReference type="AlphaFoldDB" id="A0A0F9U256"/>
<gene>
    <name evidence="1" type="ORF">LCGC14_0259770</name>
</gene>
<proteinExistence type="predicted"/>
<organism evidence="1">
    <name type="scientific">marine sediment metagenome</name>
    <dbReference type="NCBI Taxonomy" id="412755"/>
    <lineage>
        <taxon>unclassified sequences</taxon>
        <taxon>metagenomes</taxon>
        <taxon>ecological metagenomes</taxon>
    </lineage>
</organism>
<evidence type="ECO:0000313" key="1">
    <source>
        <dbReference type="EMBL" id="KKN87300.1"/>
    </source>
</evidence>
<comment type="caution">
    <text evidence="1">The sequence shown here is derived from an EMBL/GenBank/DDBJ whole genome shotgun (WGS) entry which is preliminary data.</text>
</comment>
<name>A0A0F9U256_9ZZZZ</name>
<protein>
    <submittedName>
        <fullName evidence="1">Uncharacterized protein</fullName>
    </submittedName>
</protein>